<dbReference type="PROSITE" id="PS51257">
    <property type="entry name" value="PROKAR_LIPOPROTEIN"/>
    <property type="match status" value="1"/>
</dbReference>
<keyword evidence="2" id="KW-1185">Reference proteome</keyword>
<protein>
    <submittedName>
        <fullName evidence="1">Uncharacterized protein</fullName>
    </submittedName>
</protein>
<dbReference type="GeneID" id="85446445"/>
<evidence type="ECO:0000313" key="2">
    <source>
        <dbReference type="Proteomes" id="UP001230504"/>
    </source>
</evidence>
<proteinExistence type="predicted"/>
<dbReference type="RefSeq" id="XP_060417281.1">
    <property type="nucleotide sequence ID" value="XM_060562205.1"/>
</dbReference>
<name>A0AAD8Q635_9PEZI</name>
<evidence type="ECO:0000313" key="1">
    <source>
        <dbReference type="EMBL" id="KAK1596395.1"/>
    </source>
</evidence>
<dbReference type="Proteomes" id="UP001230504">
    <property type="component" value="Unassembled WGS sequence"/>
</dbReference>
<comment type="caution">
    <text evidence="1">The sequence shown here is derived from an EMBL/GenBank/DDBJ whole genome shotgun (WGS) entry which is preliminary data.</text>
</comment>
<sequence length="153" mass="16881">MCSPSARSLHYQVLPGPSWHLITACHMFPLGFNSLPSPNFSAHQYIAHFPVRILSIRGMNSTRIACDFCWLLPRELASLAAFISEPGPRPEMAVRTNLDWDTELTAACRVSSVSTPTFRPLAFNAPIPVSTRLTTEGPNMLAASRNFKEAVNP</sequence>
<dbReference type="EMBL" id="JAHLJV010000012">
    <property type="protein sequence ID" value="KAK1596395.1"/>
    <property type="molecule type" value="Genomic_DNA"/>
</dbReference>
<gene>
    <name evidence="1" type="ORF">LY79DRAFT_63296</name>
</gene>
<accession>A0AAD8Q635</accession>
<dbReference type="AlphaFoldDB" id="A0AAD8Q635"/>
<reference evidence="1" key="1">
    <citation type="submission" date="2021-06" db="EMBL/GenBank/DDBJ databases">
        <title>Comparative genomics, transcriptomics and evolutionary studies reveal genomic signatures of adaptation to plant cell wall in hemibiotrophic fungi.</title>
        <authorList>
            <consortium name="DOE Joint Genome Institute"/>
            <person name="Baroncelli R."/>
            <person name="Diaz J.F."/>
            <person name="Benocci T."/>
            <person name="Peng M."/>
            <person name="Battaglia E."/>
            <person name="Haridas S."/>
            <person name="Andreopoulos W."/>
            <person name="Labutti K."/>
            <person name="Pangilinan J."/>
            <person name="Floch G.L."/>
            <person name="Makela M.R."/>
            <person name="Henrissat B."/>
            <person name="Grigoriev I.V."/>
            <person name="Crouch J.A."/>
            <person name="De Vries R.P."/>
            <person name="Sukno S.A."/>
            <person name="Thon M.R."/>
        </authorList>
    </citation>
    <scope>NUCLEOTIDE SEQUENCE</scope>
    <source>
        <strain evidence="1">CBS 125086</strain>
    </source>
</reference>
<organism evidence="1 2">
    <name type="scientific">Colletotrichum navitas</name>
    <dbReference type="NCBI Taxonomy" id="681940"/>
    <lineage>
        <taxon>Eukaryota</taxon>
        <taxon>Fungi</taxon>
        <taxon>Dikarya</taxon>
        <taxon>Ascomycota</taxon>
        <taxon>Pezizomycotina</taxon>
        <taxon>Sordariomycetes</taxon>
        <taxon>Hypocreomycetidae</taxon>
        <taxon>Glomerellales</taxon>
        <taxon>Glomerellaceae</taxon>
        <taxon>Colletotrichum</taxon>
        <taxon>Colletotrichum graminicola species complex</taxon>
    </lineage>
</organism>